<feature type="domain" description="HTH marR-type" evidence="4">
    <location>
        <begin position="1"/>
        <end position="137"/>
    </location>
</feature>
<keyword evidence="1" id="KW-0805">Transcription regulation</keyword>
<dbReference type="RefSeq" id="WP_282910607.1">
    <property type="nucleotide sequence ID" value="NZ_JAGRPV010000001.1"/>
</dbReference>
<dbReference type="PROSITE" id="PS50995">
    <property type="entry name" value="HTH_MARR_2"/>
    <property type="match status" value="1"/>
</dbReference>
<evidence type="ECO:0000313" key="5">
    <source>
        <dbReference type="EMBL" id="MDI4647864.1"/>
    </source>
</evidence>
<dbReference type="InterPro" id="IPR036388">
    <property type="entry name" value="WH-like_DNA-bd_sf"/>
</dbReference>
<dbReference type="Proteomes" id="UP001161691">
    <property type="component" value="Unassembled WGS sequence"/>
</dbReference>
<reference evidence="5" key="1">
    <citation type="submission" date="2023-04" db="EMBL/GenBank/DDBJ databases">
        <title>Comparative genomic analysis of Cohnella hashimotonis sp. nov., isolated from the International Space Station.</title>
        <authorList>
            <person name="Venkateswaran K."/>
            <person name="Simpson A."/>
        </authorList>
    </citation>
    <scope>NUCLEOTIDE SEQUENCE</scope>
    <source>
        <strain evidence="5">F6_2S_P_1</strain>
    </source>
</reference>
<dbReference type="InterPro" id="IPR000835">
    <property type="entry name" value="HTH_MarR-typ"/>
</dbReference>
<dbReference type="InterPro" id="IPR036390">
    <property type="entry name" value="WH_DNA-bd_sf"/>
</dbReference>
<dbReference type="SMART" id="SM00347">
    <property type="entry name" value="HTH_MARR"/>
    <property type="match status" value="1"/>
</dbReference>
<proteinExistence type="predicted"/>
<protein>
    <submittedName>
        <fullName evidence="5">MarR family transcriptional regulator</fullName>
    </submittedName>
</protein>
<evidence type="ECO:0000256" key="2">
    <source>
        <dbReference type="ARBA" id="ARBA00023125"/>
    </source>
</evidence>
<evidence type="ECO:0000313" key="6">
    <source>
        <dbReference type="Proteomes" id="UP001161691"/>
    </source>
</evidence>
<keyword evidence="2" id="KW-0238">DNA-binding</keyword>
<dbReference type="PANTHER" id="PTHR42756">
    <property type="entry name" value="TRANSCRIPTIONAL REGULATOR, MARR"/>
    <property type="match status" value="1"/>
</dbReference>
<dbReference type="Pfam" id="PF12802">
    <property type="entry name" value="MarR_2"/>
    <property type="match status" value="1"/>
</dbReference>
<evidence type="ECO:0000256" key="3">
    <source>
        <dbReference type="ARBA" id="ARBA00023163"/>
    </source>
</evidence>
<evidence type="ECO:0000259" key="4">
    <source>
        <dbReference type="PROSITE" id="PS50995"/>
    </source>
</evidence>
<dbReference type="PANTHER" id="PTHR42756:SF1">
    <property type="entry name" value="TRANSCRIPTIONAL REPRESSOR OF EMRAB OPERON"/>
    <property type="match status" value="1"/>
</dbReference>
<organism evidence="5 6">
    <name type="scientific">Cohnella hashimotonis</name>
    <dbReference type="NCBI Taxonomy" id="2826895"/>
    <lineage>
        <taxon>Bacteria</taxon>
        <taxon>Bacillati</taxon>
        <taxon>Bacillota</taxon>
        <taxon>Bacilli</taxon>
        <taxon>Bacillales</taxon>
        <taxon>Paenibacillaceae</taxon>
        <taxon>Cohnella</taxon>
    </lineage>
</organism>
<accession>A0ABT6TMA1</accession>
<sequence length="139" mass="15666">MDRRKYLSAYLEKFTLHRKMWETAWAKHNKNGLTSSQAFTLILLNAGPQQPKDLMYMLGVTSGGVTVIADKLSELGAVRRVKHGEDGRAVFLELTEKGREMYPDVKRDFDALMDEVFTPLTDAEVAMLAQLFGKLVDGN</sequence>
<dbReference type="SUPFAM" id="SSF46785">
    <property type="entry name" value="Winged helix' DNA-binding domain"/>
    <property type="match status" value="1"/>
</dbReference>
<keyword evidence="6" id="KW-1185">Reference proteome</keyword>
<dbReference type="PRINTS" id="PR00598">
    <property type="entry name" value="HTHMARR"/>
</dbReference>
<comment type="caution">
    <text evidence="5">The sequence shown here is derived from an EMBL/GenBank/DDBJ whole genome shotgun (WGS) entry which is preliminary data.</text>
</comment>
<dbReference type="EMBL" id="JAGRPV010000001">
    <property type="protein sequence ID" value="MDI4647864.1"/>
    <property type="molecule type" value="Genomic_DNA"/>
</dbReference>
<gene>
    <name evidence="5" type="ORF">KB449_23135</name>
</gene>
<dbReference type="Gene3D" id="1.10.10.10">
    <property type="entry name" value="Winged helix-like DNA-binding domain superfamily/Winged helix DNA-binding domain"/>
    <property type="match status" value="1"/>
</dbReference>
<keyword evidence="3" id="KW-0804">Transcription</keyword>
<name>A0ABT6TMA1_9BACL</name>
<evidence type="ECO:0000256" key="1">
    <source>
        <dbReference type="ARBA" id="ARBA00023015"/>
    </source>
</evidence>